<name>A0A8S5NH56_9CAUD</name>
<organism evidence="1">
    <name type="scientific">Siphoviridae sp. ctgu013</name>
    <dbReference type="NCBI Taxonomy" id="2826421"/>
    <lineage>
        <taxon>Viruses</taxon>
        <taxon>Duplodnaviria</taxon>
        <taxon>Heunggongvirae</taxon>
        <taxon>Uroviricota</taxon>
        <taxon>Caudoviricetes</taxon>
    </lineage>
</organism>
<reference evidence="1" key="1">
    <citation type="journal article" date="2021" name="Proc. Natl. Acad. Sci. U.S.A.">
        <title>A Catalog of Tens of Thousands of Viruses from Human Metagenomes Reveals Hidden Associations with Chronic Diseases.</title>
        <authorList>
            <person name="Tisza M.J."/>
            <person name="Buck C.B."/>
        </authorList>
    </citation>
    <scope>NUCLEOTIDE SEQUENCE</scope>
    <source>
        <strain evidence="1">Ctgu013</strain>
    </source>
</reference>
<protein>
    <submittedName>
        <fullName evidence="1">Uncharacterized protein</fullName>
    </submittedName>
</protein>
<proteinExistence type="predicted"/>
<sequence length="172" mass="19618">MQPRFPFRREKHDIIDICHHDTVVYQRVNDMIISNINPTMRYTTAILVQQKIPWLYLIHGNFCAISFYHFEEPFFTMVQMPLIGIRGDLDGPTLDVSRSFEAGDEQHATINALTLDFRLIYVRGPKPCVGFFYDRIHSNTSFNGTNGAMTDAESSSVLDDTVPPLLAYVPCG</sequence>
<dbReference type="EMBL" id="BK015171">
    <property type="protein sequence ID" value="DAD94001.1"/>
    <property type="molecule type" value="Genomic_DNA"/>
</dbReference>
<accession>A0A8S5NH56</accession>
<evidence type="ECO:0000313" key="1">
    <source>
        <dbReference type="EMBL" id="DAD94001.1"/>
    </source>
</evidence>